<feature type="domain" description="Phospholipid/glycerol acyltransferase" evidence="3">
    <location>
        <begin position="35"/>
        <end position="156"/>
    </location>
</feature>
<organism evidence="4 5">
    <name type="scientific">Adonisia turfae CCMR0081</name>
    <dbReference type="NCBI Taxonomy" id="2292702"/>
    <lineage>
        <taxon>Bacteria</taxon>
        <taxon>Bacillati</taxon>
        <taxon>Cyanobacteriota</taxon>
        <taxon>Adonisia</taxon>
        <taxon>Adonisia turfae</taxon>
    </lineage>
</organism>
<comment type="caution">
    <text evidence="4">The sequence shown here is derived from an EMBL/GenBank/DDBJ whole genome shotgun (WGS) entry which is preliminary data.</text>
</comment>
<dbReference type="PANTHER" id="PTHR10434">
    <property type="entry name" value="1-ACYL-SN-GLYCEROL-3-PHOSPHATE ACYLTRANSFERASE"/>
    <property type="match status" value="1"/>
</dbReference>
<name>A0A6M0RRI2_9CYAN</name>
<keyword evidence="1 4" id="KW-0808">Transferase</keyword>
<dbReference type="GO" id="GO:0003841">
    <property type="term" value="F:1-acylglycerol-3-phosphate O-acyltransferase activity"/>
    <property type="evidence" value="ECO:0007669"/>
    <property type="project" value="TreeGrafter"/>
</dbReference>
<keyword evidence="2 4" id="KW-0012">Acyltransferase</keyword>
<dbReference type="EMBL" id="QXHD01000004">
    <property type="protein sequence ID" value="NEZ58382.1"/>
    <property type="molecule type" value="Genomic_DNA"/>
</dbReference>
<dbReference type="PANTHER" id="PTHR10434:SF66">
    <property type="entry name" value="PHOSPHOLIPID_GLYCEROL ACYLTRANSFERASE DOMAIN-CONTAINING PROTEIN"/>
    <property type="match status" value="1"/>
</dbReference>
<evidence type="ECO:0000256" key="1">
    <source>
        <dbReference type="ARBA" id="ARBA00022679"/>
    </source>
</evidence>
<dbReference type="RefSeq" id="WP_163700866.1">
    <property type="nucleotide sequence ID" value="NZ_QXHD01000004.1"/>
</dbReference>
<protein>
    <submittedName>
        <fullName evidence="4">1-acyl-sn-glycerol-3-phosphate acyltransferase</fullName>
    </submittedName>
</protein>
<dbReference type="Proteomes" id="UP000481033">
    <property type="component" value="Unassembled WGS sequence"/>
</dbReference>
<reference evidence="4 5" key="1">
    <citation type="journal article" date="2020" name="Microb. Ecol.">
        <title>Ecogenomics of the Marine Benthic Filamentous Cyanobacterium Adonisia.</title>
        <authorList>
            <person name="Walter J.M."/>
            <person name="Coutinho F.H."/>
            <person name="Leomil L."/>
            <person name="Hargreaves P.I."/>
            <person name="Campeao M.E."/>
            <person name="Vieira V.V."/>
            <person name="Silva B.S."/>
            <person name="Fistarol G.O."/>
            <person name="Salomon P.S."/>
            <person name="Sawabe T."/>
            <person name="Mino S."/>
            <person name="Hosokawa M."/>
            <person name="Miyashita H."/>
            <person name="Maruyama F."/>
            <person name="van Verk M.C."/>
            <person name="Dutilh B.E."/>
            <person name="Thompson C.C."/>
            <person name="Thompson F.L."/>
        </authorList>
    </citation>
    <scope>NUCLEOTIDE SEQUENCE [LARGE SCALE GENOMIC DNA]</scope>
    <source>
        <strain evidence="4 5">CCMR0081</strain>
    </source>
</reference>
<proteinExistence type="predicted"/>
<dbReference type="GO" id="GO:0006654">
    <property type="term" value="P:phosphatidic acid biosynthetic process"/>
    <property type="evidence" value="ECO:0007669"/>
    <property type="project" value="TreeGrafter"/>
</dbReference>
<gene>
    <name evidence="4" type="ORF">DXZ20_22595</name>
</gene>
<evidence type="ECO:0000256" key="2">
    <source>
        <dbReference type="ARBA" id="ARBA00023315"/>
    </source>
</evidence>
<keyword evidence="5" id="KW-1185">Reference proteome</keyword>
<dbReference type="SMART" id="SM00563">
    <property type="entry name" value="PlsC"/>
    <property type="match status" value="1"/>
</dbReference>
<sequence length="245" mass="27267">MADDTLLPLSRNLLRLAGSQLTIHHQRRIPTTGALIIISNHRSLLDVPLLMTAVGRPVRFACHHFMGQTQGIKQVINALGCFPLAPPGQHPKALFQKAMPLLQAGEVVGLFPEGARPMIQPLLTRQVGPFHRGFAHLALQSSMERLAIIPVAIAPTKEIITPIAPFKLFQWLAPSEPLFHRPGWHPAIYYRQVHVIIGQPLWITAKHRASYRNSRSNTEVKRLTQTCHTEIATLLQNSSMLSTGK</sequence>
<dbReference type="InterPro" id="IPR002123">
    <property type="entry name" value="Plipid/glycerol_acylTrfase"/>
</dbReference>
<evidence type="ECO:0000313" key="4">
    <source>
        <dbReference type="EMBL" id="NEZ58382.1"/>
    </source>
</evidence>
<dbReference type="SUPFAM" id="SSF69593">
    <property type="entry name" value="Glycerol-3-phosphate (1)-acyltransferase"/>
    <property type="match status" value="1"/>
</dbReference>
<evidence type="ECO:0000259" key="3">
    <source>
        <dbReference type="SMART" id="SM00563"/>
    </source>
</evidence>
<dbReference type="CDD" id="cd07989">
    <property type="entry name" value="LPLAT_AGPAT-like"/>
    <property type="match status" value="1"/>
</dbReference>
<accession>A0A6M0RRI2</accession>
<dbReference type="AlphaFoldDB" id="A0A6M0RRI2"/>
<dbReference type="Pfam" id="PF01553">
    <property type="entry name" value="Acyltransferase"/>
    <property type="match status" value="1"/>
</dbReference>
<evidence type="ECO:0000313" key="5">
    <source>
        <dbReference type="Proteomes" id="UP000481033"/>
    </source>
</evidence>